<keyword evidence="2" id="KW-0004">4Fe-4S</keyword>
<comment type="cofactor">
    <cofactor evidence="1">
        <name>pyridoxal 5'-phosphate</name>
        <dbReference type="ChEBI" id="CHEBI:597326"/>
    </cofactor>
</comment>
<protein>
    <recommendedName>
        <fullName evidence="9">Radical SAM core domain-containing protein</fullName>
    </recommendedName>
</protein>
<keyword evidence="4" id="KW-0479">Metal-binding</keyword>
<dbReference type="Gene3D" id="3.20.20.70">
    <property type="entry name" value="Aldolase class I"/>
    <property type="match status" value="1"/>
</dbReference>
<evidence type="ECO:0000256" key="5">
    <source>
        <dbReference type="ARBA" id="ARBA00022898"/>
    </source>
</evidence>
<dbReference type="SFLD" id="SFLDG01070">
    <property type="entry name" value="PLP-dependent"/>
    <property type="match status" value="1"/>
</dbReference>
<organism evidence="8">
    <name type="scientific">marine metagenome</name>
    <dbReference type="NCBI Taxonomy" id="408172"/>
    <lineage>
        <taxon>unclassified sequences</taxon>
        <taxon>metagenomes</taxon>
        <taxon>ecological metagenomes</taxon>
    </lineage>
</organism>
<dbReference type="PANTHER" id="PTHR30538:SF0">
    <property type="entry name" value="L-LYSINE 2,3-AMINOMUTASE AQ_1632-RELATED"/>
    <property type="match status" value="1"/>
</dbReference>
<dbReference type="PANTHER" id="PTHR30538">
    <property type="entry name" value="LYSINE 2,3-AMINOMUTASE-RELATED"/>
    <property type="match status" value="1"/>
</dbReference>
<keyword evidence="5" id="KW-0663">Pyridoxal phosphate</keyword>
<evidence type="ECO:0000256" key="4">
    <source>
        <dbReference type="ARBA" id="ARBA00022723"/>
    </source>
</evidence>
<dbReference type="SFLD" id="SFLDS00029">
    <property type="entry name" value="Radical_SAM"/>
    <property type="match status" value="1"/>
</dbReference>
<evidence type="ECO:0000256" key="2">
    <source>
        <dbReference type="ARBA" id="ARBA00022485"/>
    </source>
</evidence>
<dbReference type="GO" id="GO:0051539">
    <property type="term" value="F:4 iron, 4 sulfur cluster binding"/>
    <property type="evidence" value="ECO:0007669"/>
    <property type="project" value="UniProtKB-KW"/>
</dbReference>
<evidence type="ECO:0000256" key="3">
    <source>
        <dbReference type="ARBA" id="ARBA00022691"/>
    </source>
</evidence>
<evidence type="ECO:0000256" key="6">
    <source>
        <dbReference type="ARBA" id="ARBA00023004"/>
    </source>
</evidence>
<reference evidence="8" key="1">
    <citation type="submission" date="2018-05" db="EMBL/GenBank/DDBJ databases">
        <authorList>
            <person name="Lanie J.A."/>
            <person name="Ng W.-L."/>
            <person name="Kazmierczak K.M."/>
            <person name="Andrzejewski T.M."/>
            <person name="Davidsen T.M."/>
            <person name="Wayne K.J."/>
            <person name="Tettelin H."/>
            <person name="Glass J.I."/>
            <person name="Rusch D."/>
            <person name="Podicherti R."/>
            <person name="Tsui H.-C.T."/>
            <person name="Winkler M.E."/>
        </authorList>
    </citation>
    <scope>NUCLEOTIDE SEQUENCE</scope>
</reference>
<accession>A0A382CUL8</accession>
<evidence type="ECO:0000313" key="8">
    <source>
        <dbReference type="EMBL" id="SVB29522.1"/>
    </source>
</evidence>
<keyword evidence="6" id="KW-0408">Iron</keyword>
<dbReference type="GO" id="GO:0046872">
    <property type="term" value="F:metal ion binding"/>
    <property type="evidence" value="ECO:0007669"/>
    <property type="project" value="UniProtKB-KW"/>
</dbReference>
<proteinExistence type="predicted"/>
<dbReference type="InterPro" id="IPR058240">
    <property type="entry name" value="rSAM_sf"/>
</dbReference>
<gene>
    <name evidence="8" type="ORF">METZ01_LOCUS182376</name>
</gene>
<keyword evidence="7" id="KW-0411">Iron-sulfur</keyword>
<dbReference type="InterPro" id="IPR013785">
    <property type="entry name" value="Aldolase_TIM"/>
</dbReference>
<evidence type="ECO:0000256" key="1">
    <source>
        <dbReference type="ARBA" id="ARBA00001933"/>
    </source>
</evidence>
<dbReference type="GO" id="GO:0003824">
    <property type="term" value="F:catalytic activity"/>
    <property type="evidence" value="ECO:0007669"/>
    <property type="project" value="InterPro"/>
</dbReference>
<dbReference type="EMBL" id="UINC01036087">
    <property type="protein sequence ID" value="SVB29522.1"/>
    <property type="molecule type" value="Genomic_DNA"/>
</dbReference>
<evidence type="ECO:0008006" key="9">
    <source>
        <dbReference type="Google" id="ProtNLM"/>
    </source>
</evidence>
<name>A0A382CUL8_9ZZZZ</name>
<keyword evidence="3" id="KW-0949">S-adenosyl-L-methionine</keyword>
<evidence type="ECO:0000256" key="7">
    <source>
        <dbReference type="ARBA" id="ARBA00023014"/>
    </source>
</evidence>
<dbReference type="SUPFAM" id="SSF102114">
    <property type="entry name" value="Radical SAM enzymes"/>
    <property type="match status" value="1"/>
</dbReference>
<dbReference type="AlphaFoldDB" id="A0A382CUL8"/>
<dbReference type="InterPro" id="IPR007197">
    <property type="entry name" value="rSAM"/>
</dbReference>
<dbReference type="InterPro" id="IPR003739">
    <property type="entry name" value="Lys_aminomutase/Glu_NH3_mut"/>
</dbReference>
<sequence>MKPYKANTRNDLPRIAEVLGLNRDEVKDMLAVSAVLPFKVNDYVLENLINSNNLPNDPMYQLTVPQRGMLADGDFGRMRDLVTKGASDTEIKLAAREIQASLNPHPAGQRELNKPMLDGEELPGMQHKYNETILFFPAQGQPCHAYCTYCFRWAQFVGDSELKFANKEPEHLRRYVEENPQIDSVLITGGDPMIMKTKFLRQYIEPLLNIPHLNSIRVGTKAIAYWPYRFTDGEDADDLMRLIGKVRESGKNFAVMAHSSHPVEFSTNVSQEAVKRLIDSGAVVRCQAPLIKRVNDHPDVWAALWRKQVSLGAVPYYMFVERDTGPKNYFEVPLARAYDIFSRAYNQVSGLARTVRGPSMSCTPGKVCVDGVAEVHGERVFVMKFIQGRNPYWANKVFFAKFNPKATWLDDLEPTFGEDSFFFERGMDDFVENYRHEHEDAHEVEDSF</sequence>